<dbReference type="Gene3D" id="3.10.10.10">
    <property type="entry name" value="HIV Type 1 Reverse Transcriptase, subunit A, domain 1"/>
    <property type="match status" value="1"/>
</dbReference>
<proteinExistence type="predicted"/>
<dbReference type="EMBL" id="JAANQT010003630">
    <property type="protein sequence ID" value="KAG1300883.1"/>
    <property type="molecule type" value="Genomic_DNA"/>
</dbReference>
<dbReference type="PANTHER" id="PTHR24559">
    <property type="entry name" value="TRANSPOSON TY3-I GAG-POL POLYPROTEIN"/>
    <property type="match status" value="1"/>
</dbReference>
<keyword evidence="2" id="KW-1185">Reference proteome</keyword>
<dbReference type="SUPFAM" id="SSF56672">
    <property type="entry name" value="DNA/RNA polymerases"/>
    <property type="match status" value="1"/>
</dbReference>
<evidence type="ECO:0000313" key="2">
    <source>
        <dbReference type="Proteomes" id="UP000716291"/>
    </source>
</evidence>
<dbReference type="InterPro" id="IPR021109">
    <property type="entry name" value="Peptidase_aspartic_dom_sf"/>
</dbReference>
<dbReference type="OrthoDB" id="2286699at2759"/>
<dbReference type="CDD" id="cd00303">
    <property type="entry name" value="retropepsin_like"/>
    <property type="match status" value="1"/>
</dbReference>
<protein>
    <recommendedName>
        <fullName evidence="3">Reverse transcriptase domain-containing protein</fullName>
    </recommendedName>
</protein>
<dbReference type="InterPro" id="IPR043128">
    <property type="entry name" value="Rev_trsase/Diguanyl_cyclase"/>
</dbReference>
<dbReference type="AlphaFoldDB" id="A0A9P6WXJ5"/>
<dbReference type="Gene3D" id="2.40.70.10">
    <property type="entry name" value="Acid Proteases"/>
    <property type="match status" value="1"/>
</dbReference>
<gene>
    <name evidence="1" type="ORF">G6F64_012296</name>
</gene>
<accession>A0A9P6WXJ5</accession>
<organism evidence="1 2">
    <name type="scientific">Rhizopus oryzae</name>
    <name type="common">Mucormycosis agent</name>
    <name type="synonym">Rhizopus arrhizus var. delemar</name>
    <dbReference type="NCBI Taxonomy" id="64495"/>
    <lineage>
        <taxon>Eukaryota</taxon>
        <taxon>Fungi</taxon>
        <taxon>Fungi incertae sedis</taxon>
        <taxon>Mucoromycota</taxon>
        <taxon>Mucoromycotina</taxon>
        <taxon>Mucoromycetes</taxon>
        <taxon>Mucorales</taxon>
        <taxon>Mucorineae</taxon>
        <taxon>Rhizopodaceae</taxon>
        <taxon>Rhizopus</taxon>
    </lineage>
</organism>
<comment type="caution">
    <text evidence="1">The sequence shown here is derived from an EMBL/GenBank/DDBJ whole genome shotgun (WGS) entry which is preliminary data.</text>
</comment>
<name>A0A9P6WXJ5_RHIOR</name>
<dbReference type="InterPro" id="IPR043502">
    <property type="entry name" value="DNA/RNA_pol_sf"/>
</dbReference>
<dbReference type="Gene3D" id="3.30.70.270">
    <property type="match status" value="1"/>
</dbReference>
<evidence type="ECO:0008006" key="3">
    <source>
        <dbReference type="Google" id="ProtNLM"/>
    </source>
</evidence>
<dbReference type="InterPro" id="IPR053134">
    <property type="entry name" value="RNA-dir_DNA_polymerase"/>
</dbReference>
<dbReference type="PANTHER" id="PTHR24559:SF444">
    <property type="entry name" value="REVERSE TRANSCRIPTASE DOMAIN-CONTAINING PROTEIN"/>
    <property type="match status" value="1"/>
</dbReference>
<evidence type="ECO:0000313" key="1">
    <source>
        <dbReference type="EMBL" id="KAG1300883.1"/>
    </source>
</evidence>
<dbReference type="Proteomes" id="UP000716291">
    <property type="component" value="Unassembled WGS sequence"/>
</dbReference>
<reference evidence="1" key="1">
    <citation type="journal article" date="2020" name="Microb. Genom.">
        <title>Genetic diversity of clinical and environmental Mucorales isolates obtained from an investigation of mucormycosis cases among solid organ transplant recipients.</title>
        <authorList>
            <person name="Nguyen M.H."/>
            <person name="Kaul D."/>
            <person name="Muto C."/>
            <person name="Cheng S.J."/>
            <person name="Richter R.A."/>
            <person name="Bruno V.M."/>
            <person name="Liu G."/>
            <person name="Beyhan S."/>
            <person name="Sundermann A.J."/>
            <person name="Mounaud S."/>
            <person name="Pasculle A.W."/>
            <person name="Nierman W.C."/>
            <person name="Driscoll E."/>
            <person name="Cumbie R."/>
            <person name="Clancy C.J."/>
            <person name="Dupont C.L."/>
        </authorList>
    </citation>
    <scope>NUCLEOTIDE SEQUENCE</scope>
    <source>
        <strain evidence="1">GL11</strain>
    </source>
</reference>
<sequence>MEQLANSIKGFKTKLTKELRTPQKNPRSKVMKGAKFTSYYNSGPGNNVSKVRYYVEDPKKRRGAPRVATIVAGMIEVPSVLDQGSHGTIMSVRLCDALGIDLTQAKPSKTRHTLADGSVASALKDLDEIMVQVQGVPVVIPCVSVLQHPAYDLLLGEDALDVLEIVTDHKRKHWIIRKDNGVEPLETIWDHTNYIHKLEADENYSGDDESDIENYSGYSDEYQQRESYLMMPFMPDGTNTPSNIEPQGSIAVESFLHERNQNNNIQSSSEEDICEAVEQSVERCELMKIKRRFMSHSELDALKAETEEMIANGQIIPTPGGASSGWAFPVLYVKKTGEKRLCVQFQDLNSITVQDAWPLPHIIDLLESYKGSKIFSTLDLLKGFNQIAVDDVTVLIARLNKKLNKKTIAAI</sequence>